<dbReference type="OrthoDB" id="2380313at2759"/>
<evidence type="ECO:0000256" key="1">
    <source>
        <dbReference type="SAM" id="MobiDB-lite"/>
    </source>
</evidence>
<comment type="caution">
    <text evidence="3">The sequence shown here is derived from an EMBL/GenBank/DDBJ whole genome shotgun (WGS) entry which is preliminary data.</text>
</comment>
<keyword evidence="2" id="KW-1133">Transmembrane helix</keyword>
<dbReference type="AlphaFoldDB" id="A0A015N0U8"/>
<feature type="transmembrane region" description="Helical" evidence="2">
    <location>
        <begin position="88"/>
        <end position="106"/>
    </location>
</feature>
<evidence type="ECO:0000256" key="2">
    <source>
        <dbReference type="SAM" id="Phobius"/>
    </source>
</evidence>
<accession>A0A015N0U8</accession>
<dbReference type="EMBL" id="JEMT01015152">
    <property type="protein sequence ID" value="EXX72663.1"/>
    <property type="molecule type" value="Genomic_DNA"/>
</dbReference>
<feature type="transmembrane region" description="Helical" evidence="2">
    <location>
        <begin position="61"/>
        <end position="81"/>
    </location>
</feature>
<dbReference type="HOGENOM" id="CLU_1031131_0_0_1"/>
<reference evidence="3 4" key="1">
    <citation type="submission" date="2014-02" db="EMBL/GenBank/DDBJ databases">
        <title>Single nucleus genome sequencing reveals high similarity among nuclei of an endomycorrhizal fungus.</title>
        <authorList>
            <person name="Lin K."/>
            <person name="Geurts R."/>
            <person name="Zhang Z."/>
            <person name="Limpens E."/>
            <person name="Saunders D.G."/>
            <person name="Mu D."/>
            <person name="Pang E."/>
            <person name="Cao H."/>
            <person name="Cha H."/>
            <person name="Lin T."/>
            <person name="Zhou Q."/>
            <person name="Shang Y."/>
            <person name="Li Y."/>
            <person name="Ivanov S."/>
            <person name="Sharma T."/>
            <person name="Velzen R.V."/>
            <person name="Ruijter N.D."/>
            <person name="Aanen D.K."/>
            <person name="Win J."/>
            <person name="Kamoun S."/>
            <person name="Bisseling T."/>
            <person name="Huang S."/>
        </authorList>
    </citation>
    <scope>NUCLEOTIDE SEQUENCE [LARGE SCALE GENOMIC DNA]</scope>
    <source>
        <strain evidence="4">DAOM197198w</strain>
    </source>
</reference>
<dbReference type="Proteomes" id="UP000022910">
    <property type="component" value="Unassembled WGS sequence"/>
</dbReference>
<gene>
    <name evidence="3" type="ORF">RirG_067250</name>
</gene>
<feature type="transmembrane region" description="Helical" evidence="2">
    <location>
        <begin position="33"/>
        <end position="55"/>
    </location>
</feature>
<organism evidence="3 4">
    <name type="scientific">Rhizophagus irregularis (strain DAOM 197198w)</name>
    <name type="common">Glomus intraradices</name>
    <dbReference type="NCBI Taxonomy" id="1432141"/>
    <lineage>
        <taxon>Eukaryota</taxon>
        <taxon>Fungi</taxon>
        <taxon>Fungi incertae sedis</taxon>
        <taxon>Mucoromycota</taxon>
        <taxon>Glomeromycotina</taxon>
        <taxon>Glomeromycetes</taxon>
        <taxon>Glomerales</taxon>
        <taxon>Glomeraceae</taxon>
        <taxon>Rhizophagus</taxon>
    </lineage>
</organism>
<evidence type="ECO:0008006" key="5">
    <source>
        <dbReference type="Google" id="ProtNLM"/>
    </source>
</evidence>
<feature type="region of interest" description="Disordered" evidence="1">
    <location>
        <begin position="1"/>
        <end position="23"/>
    </location>
</feature>
<feature type="transmembrane region" description="Helical" evidence="2">
    <location>
        <begin position="195"/>
        <end position="216"/>
    </location>
</feature>
<keyword evidence="2" id="KW-0812">Transmembrane</keyword>
<feature type="transmembrane region" description="Helical" evidence="2">
    <location>
        <begin position="118"/>
        <end position="135"/>
    </location>
</feature>
<dbReference type="NCBIfam" id="NF041646">
    <property type="entry name" value="VC0807_fam"/>
    <property type="match status" value="1"/>
</dbReference>
<feature type="transmembrane region" description="Helical" evidence="2">
    <location>
        <begin position="228"/>
        <end position="252"/>
    </location>
</feature>
<keyword evidence="4" id="KW-1185">Reference proteome</keyword>
<keyword evidence="2" id="KW-0472">Membrane</keyword>
<evidence type="ECO:0000313" key="4">
    <source>
        <dbReference type="Proteomes" id="UP000022910"/>
    </source>
</evidence>
<protein>
    <recommendedName>
        <fullName evidence="5">Transmembrane protein</fullName>
    </recommendedName>
</protein>
<evidence type="ECO:0000313" key="3">
    <source>
        <dbReference type="EMBL" id="EXX72663.1"/>
    </source>
</evidence>
<feature type="compositionally biased region" description="Low complexity" evidence="1">
    <location>
        <begin position="7"/>
        <end position="18"/>
    </location>
</feature>
<proteinExistence type="predicted"/>
<dbReference type="OMA" id="HIDILGC"/>
<name>A0A015N0U8_RHIIW</name>
<sequence>MSDENGQTTSSISQHTSQNGSKNKITRQDKVKIILRVVLMLFLQIFLPFILYYTLNNYIPEIWALLISGIPPLAMAIYGLISKRRVDIIGILIIISFLSSAIASVINNDPKIQLLRKSVVSSIISLAFIISLIPIKIGTFKMRPFAFHLLKEMATGGTLGYSSSKVNLRGLTEDEPIDVRWDRYWASYQYFRRGFTIMTAIWGFGLLSTVPIRIIIVFKVSSVEKSFLYINVLQYIWMFMIAILTLICAWWMKRQGDKIAIDSNSDKPLE</sequence>